<feature type="domain" description="Solute-binding protein family 3/N-terminal" evidence="1">
    <location>
        <begin position="27"/>
        <end position="229"/>
    </location>
</feature>
<dbReference type="Gene3D" id="3.40.190.10">
    <property type="entry name" value="Periplasmic binding protein-like II"/>
    <property type="match status" value="2"/>
</dbReference>
<evidence type="ECO:0000313" key="3">
    <source>
        <dbReference type="Proteomes" id="UP001589813"/>
    </source>
</evidence>
<evidence type="ECO:0000313" key="2">
    <source>
        <dbReference type="EMBL" id="MFC0049680.1"/>
    </source>
</evidence>
<comment type="caution">
    <text evidence="2">The sequence shown here is derived from an EMBL/GenBank/DDBJ whole genome shotgun (WGS) entry which is preliminary data.</text>
</comment>
<dbReference type="Proteomes" id="UP001589813">
    <property type="component" value="Unassembled WGS sequence"/>
</dbReference>
<name>A0ABV6BFP3_9GAMM</name>
<dbReference type="InterPro" id="IPR001638">
    <property type="entry name" value="Solute-binding_3/MltF_N"/>
</dbReference>
<gene>
    <name evidence="2" type="ORF">ACFFJP_15385</name>
</gene>
<reference evidence="2 3" key="1">
    <citation type="submission" date="2024-09" db="EMBL/GenBank/DDBJ databases">
        <authorList>
            <person name="Sun Q."/>
            <person name="Mori K."/>
        </authorList>
    </citation>
    <scope>NUCLEOTIDE SEQUENCE [LARGE SCALE GENOMIC DNA]</scope>
    <source>
        <strain evidence="2 3">KCTC 23315</strain>
    </source>
</reference>
<evidence type="ECO:0000259" key="1">
    <source>
        <dbReference type="Pfam" id="PF00497"/>
    </source>
</evidence>
<dbReference type="Pfam" id="PF00497">
    <property type="entry name" value="SBP_bac_3"/>
    <property type="match status" value="1"/>
</dbReference>
<dbReference type="PANTHER" id="PTHR38834">
    <property type="entry name" value="PERIPLASMIC SUBSTRATE BINDING PROTEIN FAMILY 3"/>
    <property type="match status" value="1"/>
</dbReference>
<dbReference type="RefSeq" id="WP_377245998.1">
    <property type="nucleotide sequence ID" value="NZ_JBHLXP010000004.1"/>
</dbReference>
<sequence>MGWQHSIWLTVLCSFWLQAAPVHLVTEVFPPYQQQSGDELHGWSVDIVRQIMQAAELPYQIDVMPWARAYKTAHSIPDTLIFSLLRTEERENEFAWVAPLCPMRISFYTSSHRPDVQADDLNSALKYVVGVENGQANYRYLREQGFRESRNLVVVGHNHQLQQMLELGRIDLMLVSDAYVQQLPDHGAQLRRVFTAHALEKYLFLAAHPATNPALLQKLQKAWQQIKSQQIPACQQVSSPPF</sequence>
<accession>A0ABV6BFP3</accession>
<proteinExistence type="predicted"/>
<protein>
    <submittedName>
        <fullName evidence="2">Substrate-binding periplasmic protein</fullName>
    </submittedName>
</protein>
<dbReference type="EMBL" id="JBHLXP010000004">
    <property type="protein sequence ID" value="MFC0049680.1"/>
    <property type="molecule type" value="Genomic_DNA"/>
</dbReference>
<keyword evidence="3" id="KW-1185">Reference proteome</keyword>
<dbReference type="SUPFAM" id="SSF53850">
    <property type="entry name" value="Periplasmic binding protein-like II"/>
    <property type="match status" value="1"/>
</dbReference>
<organism evidence="2 3">
    <name type="scientific">Rheinheimera tilapiae</name>
    <dbReference type="NCBI Taxonomy" id="875043"/>
    <lineage>
        <taxon>Bacteria</taxon>
        <taxon>Pseudomonadati</taxon>
        <taxon>Pseudomonadota</taxon>
        <taxon>Gammaproteobacteria</taxon>
        <taxon>Chromatiales</taxon>
        <taxon>Chromatiaceae</taxon>
        <taxon>Rheinheimera</taxon>
    </lineage>
</organism>
<dbReference type="PANTHER" id="PTHR38834:SF3">
    <property type="entry name" value="SOLUTE-BINDING PROTEIN FAMILY 3_N-TERMINAL DOMAIN-CONTAINING PROTEIN"/>
    <property type="match status" value="1"/>
</dbReference>